<organism evidence="5 7">
    <name type="scientific">Archangium gephyra</name>
    <dbReference type="NCBI Taxonomy" id="48"/>
    <lineage>
        <taxon>Bacteria</taxon>
        <taxon>Pseudomonadati</taxon>
        <taxon>Myxococcota</taxon>
        <taxon>Myxococcia</taxon>
        <taxon>Myxococcales</taxon>
        <taxon>Cystobacterineae</taxon>
        <taxon>Archangiaceae</taxon>
        <taxon>Archangium</taxon>
    </lineage>
</organism>
<dbReference type="InterPro" id="IPR051212">
    <property type="entry name" value="Type-I_RE_S_subunit"/>
</dbReference>
<dbReference type="GO" id="GO:0003677">
    <property type="term" value="F:DNA binding"/>
    <property type="evidence" value="ECO:0007669"/>
    <property type="project" value="UniProtKB-KW"/>
</dbReference>
<dbReference type="KEGG" id="age:AA314_08248"/>
<keyword evidence="8" id="KW-1185">Reference proteome</keyword>
<keyword evidence="3" id="KW-0238">DNA-binding</keyword>
<dbReference type="RefSeq" id="WP_053067110.1">
    <property type="nucleotide sequence ID" value="NZ_CP011509.1"/>
</dbReference>
<evidence type="ECO:0000313" key="6">
    <source>
        <dbReference type="EMBL" id="REG32069.1"/>
    </source>
</evidence>
<dbReference type="InterPro" id="IPR044946">
    <property type="entry name" value="Restrct_endonuc_typeI_TRD_sf"/>
</dbReference>
<dbReference type="CDD" id="cd17283">
    <property type="entry name" value="RMtype1_S_Hpy180ORF7835P_TRD2-CR2_like"/>
    <property type="match status" value="1"/>
</dbReference>
<proteinExistence type="inferred from homology"/>
<evidence type="ECO:0000313" key="7">
    <source>
        <dbReference type="Proteomes" id="UP000035579"/>
    </source>
</evidence>
<evidence type="ECO:0000313" key="5">
    <source>
        <dbReference type="EMBL" id="AKJ06622.1"/>
    </source>
</evidence>
<dbReference type="EMBL" id="CP011509">
    <property type="protein sequence ID" value="AKJ06622.1"/>
    <property type="molecule type" value="Genomic_DNA"/>
</dbReference>
<dbReference type="Gene3D" id="3.90.220.20">
    <property type="entry name" value="DNA methylase specificity domains"/>
    <property type="match status" value="3"/>
</dbReference>
<evidence type="ECO:0000256" key="1">
    <source>
        <dbReference type="ARBA" id="ARBA00010923"/>
    </source>
</evidence>
<dbReference type="Pfam" id="PF01420">
    <property type="entry name" value="Methylase_S"/>
    <property type="match status" value="1"/>
</dbReference>
<keyword evidence="2" id="KW-0680">Restriction system</keyword>
<feature type="domain" description="Type I restriction modification DNA specificity" evidence="4">
    <location>
        <begin position="5"/>
        <end position="171"/>
    </location>
</feature>
<sequence length="453" mass="50081">MNPLPKGWATAHLGDVVEVVRGASPRPKGDPRYFGGPIPWISIGDLGREPARMLSKTVEGLTTAGAQKSRLLPAGTLILSNSATVGLPKILAVDGCIHDGFVAFPNLDRRLFVTEFLYEFFRHIRTRLLDANRRGMTQINLNTAIVRNIEVVIPPLAEQRRIVARLDTLLAHGGAAKASLERVHERLGQLRQSLLAAAFRGDLTADWRARREPDSVWNAASAAVLELPGSRSPQLDKPADDGVEQARWPHRRLPSGWCWVPFELVFSDETSGDKKLKQEDYLEHGAFPVIDQGAAEVGGYSDDSTLVYDGELPVVLFGDHTRCVKLLSRPFIQGAEGVKVLRPSPLVEPGYASFLLRAISIPERSYGRHFKFLKPAWFPLAPRAEQLELVSRLQAAQARENELAARAGRQLDNLALLERSILARAFRGELVPQDPNDPPVSALLERLRAERST</sequence>
<reference evidence="6 8" key="2">
    <citation type="submission" date="2018-08" db="EMBL/GenBank/DDBJ databases">
        <title>Genomic Encyclopedia of Archaeal and Bacterial Type Strains, Phase II (KMG-II): from individual species to whole genera.</title>
        <authorList>
            <person name="Goeker M."/>
        </authorList>
    </citation>
    <scope>NUCLEOTIDE SEQUENCE [LARGE SCALE GENOMIC DNA]</scope>
    <source>
        <strain evidence="6 8">DSM 2261</strain>
    </source>
</reference>
<dbReference type="REBASE" id="113775">
    <property type="entry name" value="S.Age2261ORF8247P"/>
</dbReference>
<dbReference type="PANTHER" id="PTHR43140:SF1">
    <property type="entry name" value="TYPE I RESTRICTION ENZYME ECOKI SPECIFICITY SUBUNIT"/>
    <property type="match status" value="1"/>
</dbReference>
<accession>A0AAC8QF53</accession>
<dbReference type="AlphaFoldDB" id="A0AAC8QF53"/>
<gene>
    <name evidence="5" type="ORF">AA314_08248</name>
    <name evidence="6" type="ORF">ATI61_105396</name>
</gene>
<evidence type="ECO:0000256" key="3">
    <source>
        <dbReference type="ARBA" id="ARBA00023125"/>
    </source>
</evidence>
<dbReference type="Proteomes" id="UP000035579">
    <property type="component" value="Chromosome"/>
</dbReference>
<dbReference type="PANTHER" id="PTHR43140">
    <property type="entry name" value="TYPE-1 RESTRICTION ENZYME ECOKI SPECIFICITY PROTEIN"/>
    <property type="match status" value="1"/>
</dbReference>
<reference evidence="5 7" key="1">
    <citation type="submission" date="2015-05" db="EMBL/GenBank/DDBJ databases">
        <title>Genome assembly of Archangium gephyra DSM 2261.</title>
        <authorList>
            <person name="Sharma G."/>
            <person name="Subramanian S."/>
        </authorList>
    </citation>
    <scope>NUCLEOTIDE SEQUENCE [LARGE SCALE GENOMIC DNA]</scope>
    <source>
        <strain evidence="5 7">DSM 2261</strain>
    </source>
</reference>
<evidence type="ECO:0000313" key="8">
    <source>
        <dbReference type="Proteomes" id="UP000256345"/>
    </source>
</evidence>
<dbReference type="EMBL" id="QUMU01000005">
    <property type="protein sequence ID" value="REG32069.1"/>
    <property type="molecule type" value="Genomic_DNA"/>
</dbReference>
<dbReference type="InterPro" id="IPR000055">
    <property type="entry name" value="Restrct_endonuc_typeI_TRD"/>
</dbReference>
<dbReference type="SUPFAM" id="SSF116734">
    <property type="entry name" value="DNA methylase specificity domain"/>
    <property type="match status" value="2"/>
</dbReference>
<dbReference type="Proteomes" id="UP000256345">
    <property type="component" value="Unassembled WGS sequence"/>
</dbReference>
<name>A0AAC8QF53_9BACT</name>
<evidence type="ECO:0000259" key="4">
    <source>
        <dbReference type="Pfam" id="PF01420"/>
    </source>
</evidence>
<protein>
    <submittedName>
        <fullName evidence="6">Type I restriction enzyme S subunit</fullName>
    </submittedName>
    <submittedName>
        <fullName evidence="5">Type I restriction-modification system, specificity subunit S</fullName>
    </submittedName>
</protein>
<evidence type="ECO:0000256" key="2">
    <source>
        <dbReference type="ARBA" id="ARBA00022747"/>
    </source>
</evidence>
<dbReference type="GO" id="GO:0009307">
    <property type="term" value="P:DNA restriction-modification system"/>
    <property type="evidence" value="ECO:0007669"/>
    <property type="project" value="UniProtKB-KW"/>
</dbReference>
<comment type="similarity">
    <text evidence="1">Belongs to the type-I restriction system S methylase family.</text>
</comment>